<sequence>MKGSCLSWLKYCDTWRRNYCQTSLMAIESVTILGYLIVFVRVS</sequence>
<accession>E0XUI9</accession>
<evidence type="ECO:0000313" key="2">
    <source>
        <dbReference type="EMBL" id="ADI18080.1"/>
    </source>
</evidence>
<proteinExistence type="predicted"/>
<protein>
    <submittedName>
        <fullName evidence="2">Uncharacterized protein</fullName>
    </submittedName>
</protein>
<feature type="transmembrane region" description="Helical" evidence="1">
    <location>
        <begin position="23"/>
        <end position="42"/>
    </location>
</feature>
<name>E0XUI9_9BACT</name>
<organism evidence="2">
    <name type="scientific">uncultured Acidobacteriales bacterium HF0200_23L05</name>
    <dbReference type="NCBI Taxonomy" id="710732"/>
    <lineage>
        <taxon>Bacteria</taxon>
        <taxon>Pseudomonadati</taxon>
        <taxon>Acidobacteriota</taxon>
        <taxon>Terriglobia</taxon>
        <taxon>Terriglobales</taxon>
        <taxon>environmental samples</taxon>
    </lineage>
</organism>
<dbReference type="AlphaFoldDB" id="E0XUI9"/>
<keyword evidence="1" id="KW-0812">Transmembrane</keyword>
<keyword evidence="1" id="KW-1133">Transmembrane helix</keyword>
<evidence type="ECO:0000256" key="1">
    <source>
        <dbReference type="SAM" id="Phobius"/>
    </source>
</evidence>
<keyword evidence="1" id="KW-0472">Membrane</keyword>
<dbReference type="EMBL" id="GU474881">
    <property type="protein sequence ID" value="ADI18080.1"/>
    <property type="molecule type" value="Genomic_DNA"/>
</dbReference>
<reference evidence="2" key="1">
    <citation type="journal article" date="2011" name="Environ. Microbiol.">
        <title>Time-series analyses of Monterey Bay coastal microbial picoplankton using a 'genome proxy' microarray.</title>
        <authorList>
            <person name="Rich V.I."/>
            <person name="Pham V.D."/>
            <person name="Eppley J."/>
            <person name="Shi Y."/>
            <person name="DeLong E.F."/>
        </authorList>
    </citation>
    <scope>NUCLEOTIDE SEQUENCE</scope>
</reference>